<dbReference type="GO" id="GO:0035091">
    <property type="term" value="F:phosphatidylinositol binding"/>
    <property type="evidence" value="ECO:0007669"/>
    <property type="project" value="TreeGrafter"/>
</dbReference>
<dbReference type="RefSeq" id="XP_025349835.1">
    <property type="nucleotide sequence ID" value="XM_025493783.1"/>
</dbReference>
<dbReference type="PANTHER" id="PTHR47185:SF1">
    <property type="entry name" value="PX DOMAIN-CONTAINING PROTEIN YPR097W"/>
    <property type="match status" value="1"/>
</dbReference>
<feature type="compositionally biased region" description="Low complexity" evidence="2">
    <location>
        <begin position="1161"/>
        <end position="1171"/>
    </location>
</feature>
<keyword evidence="3" id="KW-0812">Transmembrane</keyword>
<feature type="compositionally biased region" description="Low complexity" evidence="2">
    <location>
        <begin position="3194"/>
        <end position="3217"/>
    </location>
</feature>
<feature type="compositionally biased region" description="Low complexity" evidence="2">
    <location>
        <begin position="1095"/>
        <end position="1104"/>
    </location>
</feature>
<evidence type="ECO:0000256" key="2">
    <source>
        <dbReference type="SAM" id="MobiDB-lite"/>
    </source>
</evidence>
<feature type="transmembrane region" description="Helical" evidence="3">
    <location>
        <begin position="2784"/>
        <end position="2805"/>
    </location>
</feature>
<feature type="compositionally biased region" description="Polar residues" evidence="2">
    <location>
        <begin position="550"/>
        <end position="560"/>
    </location>
</feature>
<dbReference type="OrthoDB" id="2414662at2759"/>
<keyword evidence="3" id="KW-0472">Membrane</keyword>
<proteinExistence type="predicted"/>
<dbReference type="Proteomes" id="UP000245942">
    <property type="component" value="Unassembled WGS sequence"/>
</dbReference>
<feature type="compositionally biased region" description="Gly residues" evidence="2">
    <location>
        <begin position="793"/>
        <end position="802"/>
    </location>
</feature>
<feature type="compositionally biased region" description="Acidic residues" evidence="2">
    <location>
        <begin position="2513"/>
        <end position="2528"/>
    </location>
</feature>
<feature type="domain" description="PX" evidence="4">
    <location>
        <begin position="1444"/>
        <end position="1776"/>
    </location>
</feature>
<feature type="region of interest" description="Disordered" evidence="2">
    <location>
        <begin position="1"/>
        <end position="696"/>
    </location>
</feature>
<feature type="compositionally biased region" description="Acidic residues" evidence="2">
    <location>
        <begin position="902"/>
        <end position="914"/>
    </location>
</feature>
<feature type="compositionally biased region" description="Low complexity" evidence="2">
    <location>
        <begin position="351"/>
        <end position="361"/>
    </location>
</feature>
<dbReference type="InterPro" id="IPR024555">
    <property type="entry name" value="PX-associated"/>
</dbReference>
<feature type="compositionally biased region" description="Low complexity" evidence="2">
    <location>
        <begin position="275"/>
        <end position="284"/>
    </location>
</feature>
<dbReference type="PANTHER" id="PTHR47185">
    <property type="entry name" value="PX DOMAIN-CONTAINING PROTEIN YPR097W"/>
    <property type="match status" value="1"/>
</dbReference>
<feature type="region of interest" description="Disordered" evidence="2">
    <location>
        <begin position="2065"/>
        <end position="2544"/>
    </location>
</feature>
<sequence length="3336" mass="360591">MAASGRANRQSIVQSMGLGDRRAPPEPVSSPPVFQARHSYSKPRDSFALDSQGRPRNDSNASRATSVSQRTARRQSYNDGAAASHIPSKIASTTSSRALDREPSQQKRSSLQVDRIDAGRPSVSRDTSTKRRSAQIDRNVAAPALNAPAAPRASLSRDASAKRRSVPIDRPSAEMSRVTSADTGFQDAPVRRRSTQVDRTSRRQSLQLGRPASQSNASISQSQGQGVIPFGVPVLQDPPANQAEKPANASGGFLAKLLGKNKGTPPTDAPKKSAPKQSKSQLASREPPAQPQVAQPIPRPTQRTTTSLKDRKAARLAAAAREAEESDDDLEFKSFVDASVINGAAPPPTAPIIITPESSPPRANGGALQRFSAALTRKKSGTDQASLPPKASDFSAEDPKKKKRVSMLSFGRKKSNDAPKAVIVDDTRRRRYNTPATRKPSAGSVVSVGGLTDLAYVSDDSRSVISTRPLGLGRMSAQEARARRARRIEQDDTIEEADEEDAQSSPPVSRRVSRERPRNSAKNRSSLSRDRPLSPSTARGPGAPPILGSNKPSKGTTRSNGVERGWTDDEDDFEEANDDNFTSLGNVQPAEPADVHDDDNIASVLRQGNNIATLGPHLSDAASEDEDDSFTEIPEQAAAPSRRSEEVNAPAPAQVPEPASVAVPVTSTSSKKAKGKKAKAKANDPPVQPRPEPGIDSIRNSAAVALDEGYRQTGRPVETEPEVETKGAPALQAPKKTKKKKVRSTPVEEEIKPSPAAEEEELPVYDERLARSAPMEKADSKGKKPDGKTALAGVGGLLGAGLLGSVLGNSSKNDEKAVPDEVPMALDPENYDNTHWDSDAEGDYFSHGSDSEAAVVAAPHEPPPASSQRAPANLKTTGSGKSKSKGKASRAVLPPVSPVPVDSDEDEFFAEDGEDLPRGTTSSHVSSKRKPVPPVAALASPPVSPPSEREQRPTTTASSPQRNLMAAAPLAAAGIAANDRLARRKGADQAEEDDFNQQMSRFKTYGKKSKDGDSPKVGEIFQDPTRRQAPVSPTREVMPPQTLSRKEPPLSPDREDVGGAPLSRTKSPPAPAKPQKSSARSLGKKPPPVIEPPMSRHGSQSSRRGSLRGKKGNSTVGAAALGAAGGAMAADLRDDDPAVLRDEDDRVGELRPLKRQSSKGQSQRPSSMPSRKPSKRSKATYRELTPIQRHYLLKALVCIQMQSEWEELEKLGALTQYGFPFSLDRPELTRVKLDLKNEYTTGDGMDDDEGVRDPYAGGDGDEARRLENLQQPYILRHLFHTHLTTFPGLKDAPIRWWQQRIQVFFDEVAARNFSTSLERAEYSRRRFFSLAATRYLGVYFARGIGVRGSSELRGPGPGEAGSDRWGVGKQWGKGTVKRGLDQPARIDAALWKKIDNLFGDGPEGEVWRKAGKESTRIRTDWQAWKESIIENEDGLDETINYLDVSKIRNLPPKYRNAEEWARNHAAYLLHSLFVSSPQADSVFGVVKGIHTLFPYWGAKQLLKYANAQVLIEGILNLLLARPAGAKSLIQRVAAYVIGSEATTLQKEYIGPLKKELADKELTNRIEEYVARGSRSERNSLKGRAEKTGDDILTVILLAGAGTPLPREVQDKVIKMQHAFARSPYRGSIDLAYPASSGYAKANTDKDLTVPTWDATRAEADDARKYAQLKLYLRDCLKKRDCGEAVKMASGSLLPTIIKETLSIVFYNAIKEISKVSDLSGRLGDLQAFVEDMIDTKKKKDNSIQAWIALAARHENSLYFIFHECVSISGPLFEWCQIGLDFMALSTSDPVHPADRSARNVEVNLEDMLQDRRLTDRDVDLIMEEVDELAVYTKWTKVAYELQLRQNYLLARPDAATSSQLTEEDIPTEEMKEEVRDVDALMRELMEDAGVPIDDGTLPNESRGTEARYQAQFWFDTMDPLGQHLKAEKESEELQYTPPSVTPPIPCLKYVRKLLPVFNDVLREKLPDWENGDGNGPARVKSPGSERSGFMEGNGGPTRKQSKSKGSSSGLVGGFKNRLGGGGRSCAVPAAKAPYDPSGSAPHCCAGSQKQMVHFAFPSLMSNGSGTSAGAQGRTLLGFGSPSSPSQFPSRKPRNSRSSSAFTSPPPVVAGLADTSAAAEEEEEAEEEPKPTSPATDLTNWQSQLVAEIEAKQRQAEQEASEASESEKMRSSSYSEKKRTTSGSAAAPPLSSPTGQTPGLVDYGSRRRTSLTKSPPKTSIASADPTGSSDEADAEPLIPTTLPLRPVKISQQSDAAATPSAAPMNRFVSGSGTSRKASRRGYTADEDTSEPQPNAPRDLLAAGVPTYPGSTAAKAPQTNTSAEEESDEQFVDPSEGETTPARRKRGIFLSSTNSPAGSIGRRSRRSGVAGRLASGGETSSQFSHDASVASSVGRTSPPLEEVRGGASTGTPSFVSDQQEITFPSSTSDDGSFVSPDPASFDPSEEGGFASFDMTPSNTVQQRRLRTTSDDDHDEDIFHDDASLADSQDRSVLPDPRFDPTFLGAARSETPDVVTADEADDAREDQDLDDNASFASGISGTESNIKMQSRTSAISTAAFPPAVPVRRRTGTENALAPSSGSESAAPREFSAAAADTAAAKAAAARKRAASLEREQKQREREEWERHILSADWEELEVARYLNEFGKHVYQVRSTGPLDPHHQSLTQSLFPSTYEWTEYSSDGEPPKFDRLGYSIAWFTALLTYISPNRMVDLQGGLPVGEEAEANAAATTAQTPEEFRWQALKANGERFYLSALPLYEMLGSRLRRTWRWESKIRSLLSLIAYTFLWWRGLLLASTIFATIMLVLTLKTYPPKPDTLREILARQRRRAEGDRYSKQEARAAAVAVADEAASAAPVGAESEGISADSIAATAVGAADSLAATINPTRSPSRYSLVAEASKRYGLQVSVVAGALADGHERAKNFALWRSPRATWRLLLWLSIAFFLTLGLLTPVIIVRAPGAILGICFFFVAPIAEYRPQWLGVEWGNPFDWIFAGVPNDAQYSLEILRSRAAKGKPLISDQALLLRPEDATFVVADAEDDEDEVAQADGVSRGATPATAAAKGNKINWSKWSDRVLKGKSMAIRGSEMLAGQRSVPLPRLPVNEVQPSAGFGSFLLTNLSKGLNYGLETLESRSAQSAAAARGIPGGSSGGLQDMADVDGTYWSIYDNCCGHLVITPQTITFRSLFAKRPRGRRGMSTSVSTSSSLADADPSSSISGSSSLEQPILDPLTGELTIPASELEKQPPKVKTLLQVDIAQVRGLKKLDSRYLPYGSKWSATVARGEGLRVTVKMPPGAAGIGGAGTGTKGGMVEVDFWQVVKRNEAFNRLVALVPREWEKVF</sequence>
<feature type="compositionally biased region" description="Low complexity" evidence="2">
    <location>
        <begin position="2353"/>
        <end position="2375"/>
    </location>
</feature>
<name>A0A316UHK7_9BASI</name>
<feature type="region of interest" description="Disordered" evidence="2">
    <location>
        <begin position="1965"/>
        <end position="2015"/>
    </location>
</feature>
<feature type="compositionally biased region" description="Basic and acidic residues" evidence="2">
    <location>
        <begin position="1044"/>
        <end position="1057"/>
    </location>
</feature>
<dbReference type="InterPro" id="IPR047168">
    <property type="entry name" value="LEC1-like"/>
</dbReference>
<feature type="region of interest" description="Disordered" evidence="2">
    <location>
        <begin position="3190"/>
        <end position="3221"/>
    </location>
</feature>
<dbReference type="InterPro" id="IPR024554">
    <property type="entry name" value="LEC1-like_C"/>
</dbReference>
<feature type="compositionally biased region" description="Basic and acidic residues" evidence="2">
    <location>
        <begin position="42"/>
        <end position="57"/>
    </location>
</feature>
<feature type="compositionally biased region" description="Basic residues" evidence="2">
    <location>
        <begin position="671"/>
        <end position="680"/>
    </location>
</feature>
<evidence type="ECO:0000256" key="1">
    <source>
        <dbReference type="SAM" id="Coils"/>
    </source>
</evidence>
<keyword evidence="1" id="KW-0175">Coiled coil</keyword>
<feature type="compositionally biased region" description="Low complexity" evidence="2">
    <location>
        <begin position="2579"/>
        <end position="2590"/>
    </location>
</feature>
<gene>
    <name evidence="6" type="ORF">BCV69DRAFT_292157</name>
</gene>
<feature type="region of interest" description="Disordered" evidence="2">
    <location>
        <begin position="710"/>
        <end position="969"/>
    </location>
</feature>
<feature type="compositionally biased region" description="Basic and acidic residues" evidence="2">
    <location>
        <begin position="1131"/>
        <end position="1152"/>
    </location>
</feature>
<evidence type="ECO:0000259" key="5">
    <source>
        <dbReference type="Pfam" id="PF12828"/>
    </source>
</evidence>
<feature type="compositionally biased region" description="Basic and acidic residues" evidence="2">
    <location>
        <begin position="2164"/>
        <end position="2178"/>
    </location>
</feature>
<evidence type="ECO:0000259" key="4">
    <source>
        <dbReference type="Pfam" id="PF12825"/>
    </source>
</evidence>
<evidence type="ECO:0000313" key="7">
    <source>
        <dbReference type="Proteomes" id="UP000245942"/>
    </source>
</evidence>
<feature type="compositionally biased region" description="Low complexity" evidence="2">
    <location>
        <begin position="2003"/>
        <end position="2015"/>
    </location>
</feature>
<keyword evidence="7" id="KW-1185">Reference proteome</keyword>
<feature type="region of interest" description="Disordered" evidence="2">
    <location>
        <begin position="1241"/>
        <end position="1262"/>
    </location>
</feature>
<dbReference type="EMBL" id="KZ819322">
    <property type="protein sequence ID" value="PWN22675.1"/>
    <property type="molecule type" value="Genomic_DNA"/>
</dbReference>
<feature type="compositionally biased region" description="Low complexity" evidence="2">
    <location>
        <begin position="2077"/>
        <end position="2099"/>
    </location>
</feature>
<feature type="compositionally biased region" description="Low complexity" evidence="2">
    <location>
        <begin position="1112"/>
        <end position="1130"/>
    </location>
</feature>
<reference evidence="6 7" key="1">
    <citation type="journal article" date="2018" name="Mol. Biol. Evol.">
        <title>Broad Genomic Sampling Reveals a Smut Pathogenic Ancestry of the Fungal Clade Ustilaginomycotina.</title>
        <authorList>
            <person name="Kijpornyongpan T."/>
            <person name="Mondo S.J."/>
            <person name="Barry K."/>
            <person name="Sandor L."/>
            <person name="Lee J."/>
            <person name="Lipzen A."/>
            <person name="Pangilinan J."/>
            <person name="LaButti K."/>
            <person name="Hainaut M."/>
            <person name="Henrissat B."/>
            <person name="Grigoriev I.V."/>
            <person name="Spatafora J.W."/>
            <person name="Aime M.C."/>
        </authorList>
    </citation>
    <scope>NUCLEOTIDE SEQUENCE [LARGE SCALE GENOMIC DNA]</scope>
    <source>
        <strain evidence="6 7">MCA 4718</strain>
    </source>
</reference>
<dbReference type="Pfam" id="PF12825">
    <property type="entry name" value="DUF3818"/>
    <property type="match status" value="1"/>
</dbReference>
<protein>
    <recommendedName>
        <fullName evidence="8">DUF3818 domain-containing protein</fullName>
    </recommendedName>
</protein>
<feature type="compositionally biased region" description="Acidic residues" evidence="2">
    <location>
        <begin position="568"/>
        <end position="578"/>
    </location>
</feature>
<dbReference type="STRING" id="1684307.A0A316UHK7"/>
<feature type="compositionally biased region" description="Low complexity" evidence="2">
    <location>
        <begin position="658"/>
        <end position="670"/>
    </location>
</feature>
<evidence type="ECO:0000313" key="6">
    <source>
        <dbReference type="EMBL" id="PWN22675.1"/>
    </source>
</evidence>
<feature type="region of interest" description="Disordered" evidence="2">
    <location>
        <begin position="2563"/>
        <end position="2590"/>
    </location>
</feature>
<feature type="compositionally biased region" description="Low complexity" evidence="2">
    <location>
        <begin position="212"/>
        <end position="226"/>
    </location>
</feature>
<feature type="region of interest" description="Disordered" evidence="2">
    <location>
        <begin position="982"/>
        <end position="1182"/>
    </location>
</feature>
<feature type="compositionally biased region" description="Basic and acidic residues" evidence="2">
    <location>
        <begin position="765"/>
        <end position="787"/>
    </location>
</feature>
<feature type="compositionally biased region" description="Low complexity" evidence="2">
    <location>
        <begin position="141"/>
        <end position="158"/>
    </location>
</feature>
<feature type="transmembrane region" description="Helical" evidence="3">
    <location>
        <begin position="2932"/>
        <end position="2953"/>
    </location>
</feature>
<feature type="compositionally biased region" description="Acidic residues" evidence="2">
    <location>
        <begin position="491"/>
        <end position="502"/>
    </location>
</feature>
<feature type="compositionally biased region" description="Polar residues" evidence="2">
    <location>
        <begin position="2407"/>
        <end position="2428"/>
    </location>
</feature>
<dbReference type="GeneID" id="37015517"/>
<feature type="compositionally biased region" description="Polar residues" evidence="2">
    <location>
        <begin position="2132"/>
        <end position="2144"/>
    </location>
</feature>
<organism evidence="6 7">
    <name type="scientific">Pseudomicrostroma glucosiphilum</name>
    <dbReference type="NCBI Taxonomy" id="1684307"/>
    <lineage>
        <taxon>Eukaryota</taxon>
        <taxon>Fungi</taxon>
        <taxon>Dikarya</taxon>
        <taxon>Basidiomycota</taxon>
        <taxon>Ustilaginomycotina</taxon>
        <taxon>Exobasidiomycetes</taxon>
        <taxon>Microstromatales</taxon>
        <taxon>Microstromatales incertae sedis</taxon>
        <taxon>Pseudomicrostroma</taxon>
    </lineage>
</organism>
<accession>A0A316UHK7</accession>
<feature type="compositionally biased region" description="Low complexity" evidence="2">
    <location>
        <begin position="2180"/>
        <end position="2194"/>
    </location>
</feature>
<feature type="compositionally biased region" description="Polar residues" evidence="2">
    <location>
        <begin position="953"/>
        <end position="962"/>
    </location>
</feature>
<feature type="compositionally biased region" description="Polar residues" evidence="2">
    <location>
        <begin position="2531"/>
        <end position="2544"/>
    </location>
</feature>
<feature type="coiled-coil region" evidence="1">
    <location>
        <begin position="2592"/>
        <end position="2624"/>
    </location>
</feature>
<feature type="compositionally biased region" description="Polar residues" evidence="2">
    <location>
        <begin position="58"/>
        <end position="78"/>
    </location>
</feature>
<feature type="compositionally biased region" description="Polar residues" evidence="2">
    <location>
        <begin position="2376"/>
        <end position="2393"/>
    </location>
</feature>
<feature type="domain" description="PX-associated" evidence="5">
    <location>
        <begin position="1182"/>
        <end position="1340"/>
    </location>
</feature>
<dbReference type="Pfam" id="PF12828">
    <property type="entry name" value="PXB"/>
    <property type="match status" value="1"/>
</dbReference>
<evidence type="ECO:0008006" key="8">
    <source>
        <dbReference type="Google" id="ProtNLM"/>
    </source>
</evidence>
<feature type="compositionally biased region" description="Polar residues" evidence="2">
    <location>
        <begin position="2210"/>
        <end position="2228"/>
    </location>
</feature>
<feature type="compositionally biased region" description="Low complexity" evidence="2">
    <location>
        <begin position="291"/>
        <end position="307"/>
    </location>
</feature>
<evidence type="ECO:0000256" key="3">
    <source>
        <dbReference type="SAM" id="Phobius"/>
    </source>
</evidence>
<keyword evidence="3" id="KW-1133">Transmembrane helix</keyword>